<protein>
    <submittedName>
        <fullName evidence="2">Glutaredoxin 2</fullName>
    </submittedName>
</protein>
<dbReference type="InterPro" id="IPR036249">
    <property type="entry name" value="Thioredoxin-like_sf"/>
</dbReference>
<dbReference type="Proteomes" id="UP000501168">
    <property type="component" value="Chromosome"/>
</dbReference>
<name>A0A6G9IA12_9GAMM</name>
<dbReference type="SFLD" id="SFLDS00019">
    <property type="entry name" value="Glutathione_Transferase_(cytos"/>
    <property type="match status" value="1"/>
</dbReference>
<reference evidence="2 3" key="1">
    <citation type="submission" date="2020-03" db="EMBL/GenBank/DDBJ databases">
        <title>Complete genome sequence of Orbus sp. IPMB12 (BCRC 80908).</title>
        <authorList>
            <person name="Lo W.-S."/>
            <person name="Chang T.-H."/>
            <person name="Kuo C.-H."/>
        </authorList>
    </citation>
    <scope>NUCLEOTIDE SEQUENCE [LARGE SCALE GENOMIC DNA]</scope>
    <source>
        <strain evidence="2 3">IPMB12</strain>
    </source>
</reference>
<evidence type="ECO:0000313" key="3">
    <source>
        <dbReference type="Proteomes" id="UP000501168"/>
    </source>
</evidence>
<dbReference type="FunCoup" id="A0A6G9IA12">
    <property type="interactions" value="3"/>
</dbReference>
<dbReference type="CDD" id="cd03037">
    <property type="entry name" value="GST_N_GRX2"/>
    <property type="match status" value="1"/>
</dbReference>
<dbReference type="EMBL" id="CP050253">
    <property type="protein sequence ID" value="QIQ21056.1"/>
    <property type="molecule type" value="Genomic_DNA"/>
</dbReference>
<dbReference type="PROSITE" id="PS50404">
    <property type="entry name" value="GST_NTER"/>
    <property type="match status" value="1"/>
</dbReference>
<dbReference type="SFLD" id="SFLDG01183">
    <property type="entry name" value="Grx2-like"/>
    <property type="match status" value="1"/>
</dbReference>
<dbReference type="SUPFAM" id="SSF47616">
    <property type="entry name" value="GST C-terminal domain-like"/>
    <property type="match status" value="1"/>
</dbReference>
<dbReference type="RefSeq" id="WP_166915460.1">
    <property type="nucleotide sequence ID" value="NZ_CP050253.1"/>
</dbReference>
<dbReference type="AlphaFoldDB" id="A0A6G9IA12"/>
<evidence type="ECO:0000259" key="1">
    <source>
        <dbReference type="PROSITE" id="PS50404"/>
    </source>
</evidence>
<dbReference type="InterPro" id="IPR036282">
    <property type="entry name" value="Glutathione-S-Trfase_C_sf"/>
</dbReference>
<dbReference type="KEGG" id="orb:IPMB12_04785"/>
<dbReference type="PANTHER" id="PTHR43968:SF6">
    <property type="entry name" value="GLUTATHIONE S-TRANSFERASE OMEGA"/>
    <property type="match status" value="1"/>
</dbReference>
<dbReference type="Pfam" id="PF13417">
    <property type="entry name" value="GST_N_3"/>
    <property type="match status" value="1"/>
</dbReference>
<dbReference type="PANTHER" id="PTHR43968">
    <property type="match status" value="1"/>
</dbReference>
<dbReference type="Gene3D" id="3.40.30.10">
    <property type="entry name" value="Glutaredoxin"/>
    <property type="match status" value="1"/>
</dbReference>
<gene>
    <name evidence="2" type="primary">grxB</name>
    <name evidence="2" type="ORF">IPMB12_04785</name>
</gene>
<feature type="domain" description="GST N-terminal" evidence="1">
    <location>
        <begin position="1"/>
        <end position="77"/>
    </location>
</feature>
<dbReference type="InterPro" id="IPR004045">
    <property type="entry name" value="Glutathione_S-Trfase_N"/>
</dbReference>
<dbReference type="InterPro" id="IPR050983">
    <property type="entry name" value="GST_Omega/HSP26"/>
</dbReference>
<dbReference type="InterPro" id="IPR040079">
    <property type="entry name" value="Glutathione_S-Trfase"/>
</dbReference>
<accession>A0A6G9IA12</accession>
<dbReference type="InterPro" id="IPR007494">
    <property type="entry name" value="Glutaredoxin2_C"/>
</dbReference>
<dbReference type="InParanoid" id="A0A6G9IA12"/>
<dbReference type="NCBIfam" id="NF007702">
    <property type="entry name" value="PRK10387.1"/>
    <property type="match status" value="1"/>
</dbReference>
<organism evidence="2 3">
    <name type="scientific">Zophobihabitans entericus</name>
    <dbReference type="NCBI Taxonomy" id="1635327"/>
    <lineage>
        <taxon>Bacteria</taxon>
        <taxon>Pseudomonadati</taxon>
        <taxon>Pseudomonadota</taxon>
        <taxon>Gammaproteobacteria</taxon>
        <taxon>Orbales</taxon>
        <taxon>Orbaceae</taxon>
        <taxon>Zophobihabitans</taxon>
    </lineage>
</organism>
<dbReference type="SFLD" id="SFLDG01204">
    <property type="entry name" value="Grx2-like.1"/>
    <property type="match status" value="1"/>
</dbReference>
<dbReference type="Gene3D" id="1.20.1050.10">
    <property type="match status" value="1"/>
</dbReference>
<dbReference type="PROSITE" id="PS00195">
    <property type="entry name" value="GLUTAREDOXIN_1"/>
    <property type="match status" value="1"/>
</dbReference>
<dbReference type="InterPro" id="IPR011901">
    <property type="entry name" value="Grx2"/>
</dbReference>
<sequence>MKLYVYDHCPYCVRARMIFGLKKVSYELKIILNDDEKTPISMVGKKVVPILEKDDGSYMPESMDIVHYVDDFYPPKLLTGKSSAEIMELVELLDDNAFRQLVTPRFISLGLPEFATAGAISYFTEKKQQSLGKFADCLAKTATLCDEIQTILVKLDAKLVGMVSDQRELSTDDIQLFPLLRNLSIVKELKFPENVKRYMQWMSQKSGVDLYFDRSI</sequence>
<dbReference type="SUPFAM" id="SSF52833">
    <property type="entry name" value="Thioredoxin-like"/>
    <property type="match status" value="1"/>
</dbReference>
<dbReference type="Pfam" id="PF04399">
    <property type="entry name" value="Glutaredoxin2_C"/>
    <property type="match status" value="1"/>
</dbReference>
<evidence type="ECO:0000313" key="2">
    <source>
        <dbReference type="EMBL" id="QIQ21056.1"/>
    </source>
</evidence>
<keyword evidence="3" id="KW-1185">Reference proteome</keyword>
<proteinExistence type="predicted"/>
<dbReference type="NCBIfam" id="TIGR02182">
    <property type="entry name" value="GRXB"/>
    <property type="match status" value="1"/>
</dbReference>
<dbReference type="GO" id="GO:0005829">
    <property type="term" value="C:cytosol"/>
    <property type="evidence" value="ECO:0007669"/>
    <property type="project" value="InterPro"/>
</dbReference>
<dbReference type="InterPro" id="IPR011767">
    <property type="entry name" value="GLR_AS"/>
</dbReference>